<dbReference type="PANTHER" id="PTHR31815:SF2">
    <property type="entry name" value="TRANSMEMBRANE PROTEIN 200C"/>
    <property type="match status" value="1"/>
</dbReference>
<evidence type="ECO:0000256" key="2">
    <source>
        <dbReference type="ARBA" id="ARBA00005308"/>
    </source>
</evidence>
<feature type="region of interest" description="Disordered" evidence="6">
    <location>
        <begin position="86"/>
        <end position="118"/>
    </location>
</feature>
<protein>
    <recommendedName>
        <fullName evidence="10">Transmembrane protein 200C</fullName>
    </recommendedName>
</protein>
<feature type="compositionally biased region" description="Basic residues" evidence="6">
    <location>
        <begin position="25"/>
        <end position="37"/>
    </location>
</feature>
<dbReference type="InterPro" id="IPR018787">
    <property type="entry name" value="DUF2371_TMEM200"/>
</dbReference>
<feature type="compositionally biased region" description="Polar residues" evidence="6">
    <location>
        <begin position="101"/>
        <end position="117"/>
    </location>
</feature>
<feature type="region of interest" description="Disordered" evidence="6">
    <location>
        <begin position="433"/>
        <end position="491"/>
    </location>
</feature>
<keyword evidence="9" id="KW-1185">Reference proteome</keyword>
<evidence type="ECO:0008006" key="10">
    <source>
        <dbReference type="Google" id="ProtNLM"/>
    </source>
</evidence>
<keyword evidence="3 7" id="KW-0812">Transmembrane</keyword>
<feature type="compositionally biased region" description="Basic and acidic residues" evidence="6">
    <location>
        <begin position="12"/>
        <end position="24"/>
    </location>
</feature>
<dbReference type="GeneTree" id="ENSGT00530000063698"/>
<comment type="subcellular location">
    <subcellularLocation>
        <location evidence="1">Membrane</location>
        <topology evidence="1">Multi-pass membrane protein</topology>
    </subcellularLocation>
</comment>
<reference evidence="8" key="2">
    <citation type="submission" date="2025-08" db="UniProtKB">
        <authorList>
            <consortium name="Ensembl"/>
        </authorList>
    </citation>
    <scope>IDENTIFICATION</scope>
</reference>
<evidence type="ECO:0000256" key="6">
    <source>
        <dbReference type="SAM" id="MobiDB-lite"/>
    </source>
</evidence>
<feature type="transmembrane region" description="Helical" evidence="7">
    <location>
        <begin position="54"/>
        <end position="76"/>
    </location>
</feature>
<dbReference type="Proteomes" id="UP000265140">
    <property type="component" value="Chromosome 3"/>
</dbReference>
<dbReference type="Ensembl" id="ENSELUT00000092054.1">
    <property type="protein sequence ID" value="ENSELUP00000091175.1"/>
    <property type="gene ID" value="ENSELUG00000006612.3"/>
</dbReference>
<evidence type="ECO:0000256" key="3">
    <source>
        <dbReference type="ARBA" id="ARBA00022692"/>
    </source>
</evidence>
<evidence type="ECO:0000256" key="4">
    <source>
        <dbReference type="ARBA" id="ARBA00022989"/>
    </source>
</evidence>
<feature type="transmembrane region" description="Helical" evidence="7">
    <location>
        <begin position="181"/>
        <end position="201"/>
    </location>
</feature>
<comment type="similarity">
    <text evidence="2">Belongs to the TMEM200 family.</text>
</comment>
<name>A0AAY5KS94_ESOLU</name>
<organism evidence="8 9">
    <name type="scientific">Esox lucius</name>
    <name type="common">Northern pike</name>
    <dbReference type="NCBI Taxonomy" id="8010"/>
    <lineage>
        <taxon>Eukaryota</taxon>
        <taxon>Metazoa</taxon>
        <taxon>Chordata</taxon>
        <taxon>Craniata</taxon>
        <taxon>Vertebrata</taxon>
        <taxon>Euteleostomi</taxon>
        <taxon>Actinopterygii</taxon>
        <taxon>Neopterygii</taxon>
        <taxon>Teleostei</taxon>
        <taxon>Protacanthopterygii</taxon>
        <taxon>Esociformes</taxon>
        <taxon>Esocidae</taxon>
        <taxon>Esox</taxon>
    </lineage>
</organism>
<dbReference type="Pfam" id="PF10177">
    <property type="entry name" value="DUF2371"/>
    <property type="match status" value="1"/>
</dbReference>
<reference evidence="8" key="3">
    <citation type="submission" date="2025-09" db="UniProtKB">
        <authorList>
            <consortium name="Ensembl"/>
        </authorList>
    </citation>
    <scope>IDENTIFICATION</scope>
</reference>
<reference evidence="8 9" key="1">
    <citation type="submission" date="2020-02" db="EMBL/GenBank/DDBJ databases">
        <title>Esox lucius (northern pike) genome, fEsoLuc1, primary haplotype.</title>
        <authorList>
            <person name="Myers G."/>
            <person name="Karagic N."/>
            <person name="Meyer A."/>
            <person name="Pippel M."/>
            <person name="Reichard M."/>
            <person name="Winkler S."/>
            <person name="Tracey A."/>
            <person name="Sims Y."/>
            <person name="Howe K."/>
            <person name="Rhie A."/>
            <person name="Formenti G."/>
            <person name="Durbin R."/>
            <person name="Fedrigo O."/>
            <person name="Jarvis E.D."/>
        </authorList>
    </citation>
    <scope>NUCLEOTIDE SEQUENCE [LARGE SCALE GENOMIC DNA]</scope>
</reference>
<proteinExistence type="inferred from homology"/>
<sequence length="582" mass="62888">MIATGGLLRMNRRQDSQRSKNHAENKRRRKLAKRRKKNDIVVVKGKLSLLSPSGLVAALGLGVLMVGIAMAVLGYWPHEGHSQGYATRVSPGAERRGNGRMSYSKSPRMSANWSSSKTHNDTVDRAAGGLAKQTGVAVNGSSSVPVNRSVSVSAPPPSTPTSVGFVSEFLDRYLYSDNLKVFGPLVMGIGIFLFICANAVLHENRDQKTKVINLRDIYSTVIDLHSKRTKNPTPINGSVSYAQCRGGGDLSSGGTLNRGTQSSATAPSNQGPQQARRSSMAARQQGWSRGNQTFTDTVYSIYRDQKRRCSEQSSYPREWEGTASIVTSSVNAFTLPVIKLNNCEVRDEGVQVLGEDTDCCSDDEIIRVQDFSEDAIGEQLVPGSSQALNIRHTHPSRRALLNPQQAYSPGFNTNEKGLPRKCSLKDASRMTLVLSTPQEDESPTTIKPPRAEQEQSLSPLSPISPVSRETADTGSRLSLSSLNNQEGGVQPQLMRRCSLSLAACRQGGGARRLSCPRLDRSNSKGYLKLETTDGESFEAQDLANSCSPDSHQEGEKEVDLSTQGGGDGVGEGKVAIVTRSCS</sequence>
<feature type="compositionally biased region" description="Low complexity" evidence="6">
    <location>
        <begin position="456"/>
        <end position="467"/>
    </location>
</feature>
<dbReference type="RefSeq" id="XP_019898148.3">
    <property type="nucleotide sequence ID" value="XM_020042589.3"/>
</dbReference>
<keyword evidence="5 7" id="KW-0472">Membrane</keyword>
<feature type="compositionally biased region" description="Polar residues" evidence="6">
    <location>
        <begin position="472"/>
        <end position="487"/>
    </location>
</feature>
<evidence type="ECO:0000313" key="9">
    <source>
        <dbReference type="Proteomes" id="UP000265140"/>
    </source>
</evidence>
<accession>A0AAY5KS94</accession>
<evidence type="ECO:0000256" key="5">
    <source>
        <dbReference type="ARBA" id="ARBA00023136"/>
    </source>
</evidence>
<dbReference type="GeneID" id="105025363"/>
<feature type="compositionally biased region" description="Basic and acidic residues" evidence="6">
    <location>
        <begin position="550"/>
        <end position="559"/>
    </location>
</feature>
<keyword evidence="4 7" id="KW-1133">Transmembrane helix</keyword>
<feature type="region of interest" description="Disordered" evidence="6">
    <location>
        <begin position="252"/>
        <end position="287"/>
    </location>
</feature>
<feature type="region of interest" description="Disordered" evidence="6">
    <location>
        <begin position="1"/>
        <end position="37"/>
    </location>
</feature>
<dbReference type="GO" id="GO:0016020">
    <property type="term" value="C:membrane"/>
    <property type="evidence" value="ECO:0007669"/>
    <property type="project" value="UniProtKB-SubCell"/>
</dbReference>
<dbReference type="PANTHER" id="PTHR31815">
    <property type="entry name" value="AGAP005329-PA"/>
    <property type="match status" value="1"/>
</dbReference>
<evidence type="ECO:0000313" key="8">
    <source>
        <dbReference type="Ensembl" id="ENSELUP00000091175.1"/>
    </source>
</evidence>
<evidence type="ECO:0000256" key="1">
    <source>
        <dbReference type="ARBA" id="ARBA00004141"/>
    </source>
</evidence>
<evidence type="ECO:0000256" key="7">
    <source>
        <dbReference type="SAM" id="Phobius"/>
    </source>
</evidence>
<dbReference type="AlphaFoldDB" id="A0AAY5KS94"/>
<dbReference type="KEGG" id="els:105025363"/>
<feature type="region of interest" description="Disordered" evidence="6">
    <location>
        <begin position="538"/>
        <end position="572"/>
    </location>
</feature>